<organism evidence="2 3">
    <name type="scientific">Bionectria ochroleuca</name>
    <name type="common">Gliocladium roseum</name>
    <dbReference type="NCBI Taxonomy" id="29856"/>
    <lineage>
        <taxon>Eukaryota</taxon>
        <taxon>Fungi</taxon>
        <taxon>Dikarya</taxon>
        <taxon>Ascomycota</taxon>
        <taxon>Pezizomycotina</taxon>
        <taxon>Sordariomycetes</taxon>
        <taxon>Hypocreomycetidae</taxon>
        <taxon>Hypocreales</taxon>
        <taxon>Bionectriaceae</taxon>
        <taxon>Clonostachys</taxon>
    </lineage>
</organism>
<dbReference type="Proteomes" id="UP000616885">
    <property type="component" value="Unassembled WGS sequence"/>
</dbReference>
<proteinExistence type="predicted"/>
<reference evidence="2" key="1">
    <citation type="submission" date="2020-10" db="EMBL/GenBank/DDBJ databases">
        <title>High-Quality Genome Resource of Clonostachys rosea strain S41 by Oxford Nanopore Long-Read Sequencing.</title>
        <authorList>
            <person name="Wang H."/>
        </authorList>
    </citation>
    <scope>NUCLEOTIDE SEQUENCE</scope>
    <source>
        <strain evidence="2">S41</strain>
    </source>
</reference>
<protein>
    <submittedName>
        <fullName evidence="2">Uncharacterized protein</fullName>
    </submittedName>
</protein>
<comment type="caution">
    <text evidence="2">The sequence shown here is derived from an EMBL/GenBank/DDBJ whole genome shotgun (WGS) entry which is preliminary data.</text>
</comment>
<evidence type="ECO:0000313" key="2">
    <source>
        <dbReference type="EMBL" id="KAF9760408.1"/>
    </source>
</evidence>
<name>A0A8H7NQ88_BIOOC</name>
<evidence type="ECO:0000256" key="1">
    <source>
        <dbReference type="SAM" id="MobiDB-lite"/>
    </source>
</evidence>
<feature type="compositionally biased region" description="Polar residues" evidence="1">
    <location>
        <begin position="43"/>
        <end position="65"/>
    </location>
</feature>
<accession>A0A8H7NQ88</accession>
<feature type="region of interest" description="Disordered" evidence="1">
    <location>
        <begin position="43"/>
        <end position="75"/>
    </location>
</feature>
<feature type="region of interest" description="Disordered" evidence="1">
    <location>
        <begin position="369"/>
        <end position="414"/>
    </location>
</feature>
<gene>
    <name evidence="2" type="ORF">IM811_002102</name>
</gene>
<sequence length="414" mass="46610">MPPMDKLFANPSSVSSDVRINSDRAIPIARTWSSAIPTEESISKSPSTFQFRSSSTVRTTPQSISIPHPGPAPSISSAESIILPGPAMFPEEHVASTSLTCSTGTFTARLGHWTVQNDGPQKIITWYGIEPAGELRHTIPPGIYPVSLHCSQKQPLHMRFLNDKIHNVIWVDENGLQHPQQLTPKYDFTTRERYELLQGDIRGKKLLKTYHTDAIFSNRQPQKPGEALLVVLKIWQEERPGEKEYSITYLRTRERKYADFPLSSFTRPATLDTSKNAVRLEARSYTGTSRRKSSFFRKERPKLGSMDSNFPLSPLDDPLLGVKWLLIQFSGRTDAEDFTKVFNAMQPMSTNSPNLIPIFRTPSMQSVESWRSSNSRRRVSSTPIVSPSILPEEGPPSRLTESPSPRIRPQPDIN</sequence>
<dbReference type="EMBL" id="JADCTT010000001">
    <property type="protein sequence ID" value="KAF9760408.1"/>
    <property type="molecule type" value="Genomic_DNA"/>
</dbReference>
<evidence type="ECO:0000313" key="3">
    <source>
        <dbReference type="Proteomes" id="UP000616885"/>
    </source>
</evidence>
<dbReference type="AlphaFoldDB" id="A0A8H7NQ88"/>